<name>A0A7S0H9W3_9CRYP</name>
<dbReference type="EMBL" id="HBEO01003395">
    <property type="protein sequence ID" value="CAD8469356.1"/>
    <property type="molecule type" value="Transcribed_RNA"/>
</dbReference>
<gene>
    <name evidence="1" type="ORF">HPHI1048_LOCUS2402</name>
</gene>
<dbReference type="AlphaFoldDB" id="A0A7S0H9W3"/>
<evidence type="ECO:0000313" key="1">
    <source>
        <dbReference type="EMBL" id="CAD8469356.1"/>
    </source>
</evidence>
<accession>A0A7S0H9W3</accession>
<organism evidence="1">
    <name type="scientific">Hanusia phi</name>
    <dbReference type="NCBI Taxonomy" id="3032"/>
    <lineage>
        <taxon>Eukaryota</taxon>
        <taxon>Cryptophyceae</taxon>
        <taxon>Pyrenomonadales</taxon>
        <taxon>Geminigeraceae</taxon>
        <taxon>Hanusia</taxon>
    </lineage>
</organism>
<proteinExistence type="predicted"/>
<sequence length="102" mass="10815">MLVFPCESKCLNWLCGRKYTSKDQWVPAFASHAALSLIAMSTSCFSSSSSGLNCMQRSSGGRKLVMDMAAGHNMAIVAACSSAFTACSTSSNQNSMLQSLSQ</sequence>
<reference evidence="1" key="1">
    <citation type="submission" date="2021-01" db="EMBL/GenBank/DDBJ databases">
        <authorList>
            <person name="Corre E."/>
            <person name="Pelletier E."/>
            <person name="Niang G."/>
            <person name="Scheremetjew M."/>
            <person name="Finn R."/>
            <person name="Kale V."/>
            <person name="Holt S."/>
            <person name="Cochrane G."/>
            <person name="Meng A."/>
            <person name="Brown T."/>
            <person name="Cohen L."/>
        </authorList>
    </citation>
    <scope>NUCLEOTIDE SEQUENCE</scope>
    <source>
        <strain evidence="1">CCMP325</strain>
    </source>
</reference>
<protein>
    <submittedName>
        <fullName evidence="1">Uncharacterized protein</fullName>
    </submittedName>
</protein>